<evidence type="ECO:0000259" key="1">
    <source>
        <dbReference type="SMART" id="SM00198"/>
    </source>
</evidence>
<dbReference type="CDD" id="cd05380">
    <property type="entry name" value="CAP_euk"/>
    <property type="match status" value="1"/>
</dbReference>
<evidence type="ECO:0000313" key="2">
    <source>
        <dbReference type="EMBL" id="KHN72959.1"/>
    </source>
</evidence>
<dbReference type="InterPro" id="IPR014044">
    <property type="entry name" value="CAP_dom"/>
</dbReference>
<dbReference type="STRING" id="6265.A0A0B2UUL4"/>
<feature type="domain" description="SCP" evidence="1">
    <location>
        <begin position="45"/>
        <end position="182"/>
    </location>
</feature>
<gene>
    <name evidence="2" type="primary">ASP</name>
    <name evidence="2" type="ORF">Tcan_10598</name>
</gene>
<keyword evidence="3" id="KW-1185">Reference proteome</keyword>
<dbReference type="Proteomes" id="UP000031036">
    <property type="component" value="Unassembled WGS sequence"/>
</dbReference>
<name>A0A0B2UUL4_TOXCA</name>
<organism evidence="2 3">
    <name type="scientific">Toxocara canis</name>
    <name type="common">Canine roundworm</name>
    <dbReference type="NCBI Taxonomy" id="6265"/>
    <lineage>
        <taxon>Eukaryota</taxon>
        <taxon>Metazoa</taxon>
        <taxon>Ecdysozoa</taxon>
        <taxon>Nematoda</taxon>
        <taxon>Chromadorea</taxon>
        <taxon>Rhabditida</taxon>
        <taxon>Spirurina</taxon>
        <taxon>Ascaridomorpha</taxon>
        <taxon>Ascaridoidea</taxon>
        <taxon>Toxocaridae</taxon>
        <taxon>Toxocara</taxon>
    </lineage>
</organism>
<dbReference type="EMBL" id="JPKZ01003183">
    <property type="protein sequence ID" value="KHN72959.1"/>
    <property type="molecule type" value="Genomic_DNA"/>
</dbReference>
<accession>A0A0B2UUL4</accession>
<dbReference type="Pfam" id="PF00188">
    <property type="entry name" value="CAP"/>
    <property type="match status" value="1"/>
</dbReference>
<comment type="caution">
    <text evidence="2">The sequence shown here is derived from an EMBL/GenBank/DDBJ whole genome shotgun (WGS) entry which is preliminary data.</text>
</comment>
<proteinExistence type="predicted"/>
<dbReference type="OrthoDB" id="5874910at2759"/>
<dbReference type="InterPro" id="IPR035940">
    <property type="entry name" value="CAP_sf"/>
</dbReference>
<protein>
    <submittedName>
        <fullName evidence="2">Ancylostoma secreted protein</fullName>
    </submittedName>
</protein>
<dbReference type="AlphaFoldDB" id="A0A0B2UUL4"/>
<evidence type="ECO:0000313" key="3">
    <source>
        <dbReference type="Proteomes" id="UP000031036"/>
    </source>
</evidence>
<reference evidence="2 3" key="1">
    <citation type="submission" date="2014-11" db="EMBL/GenBank/DDBJ databases">
        <title>Genetic blueprint of the zoonotic pathogen Toxocara canis.</title>
        <authorList>
            <person name="Zhu X.-Q."/>
            <person name="Korhonen P.K."/>
            <person name="Cai H."/>
            <person name="Young N.D."/>
            <person name="Nejsum P."/>
            <person name="von Samson-Himmelstjerna G."/>
            <person name="Boag P.R."/>
            <person name="Tan P."/>
            <person name="Li Q."/>
            <person name="Min J."/>
            <person name="Yang Y."/>
            <person name="Wang X."/>
            <person name="Fang X."/>
            <person name="Hall R.S."/>
            <person name="Hofmann A."/>
            <person name="Sternberg P.W."/>
            <person name="Jex A.R."/>
            <person name="Gasser R.B."/>
        </authorList>
    </citation>
    <scope>NUCLEOTIDE SEQUENCE [LARGE SCALE GENOMIC DNA]</scope>
    <source>
        <strain evidence="2">PN_DK_2014</strain>
    </source>
</reference>
<dbReference type="Gene3D" id="3.40.33.10">
    <property type="entry name" value="CAP"/>
    <property type="match status" value="1"/>
</dbReference>
<sequence>MSTAELYTPQRLLYFNREPDRSIEPNIPWGPEDALRCPSTELTDSRRQLFLTEHNSRRSSLARGIQRTANGFAPKASQLYKLVYDCELEKLSQVSAHTCKYVASGYYNDFEENVYTFGRNQLTKEQSIKNAASVWWDEITNVTRQAGKPLIHDTSMTFTQMASDRNVKIGGNSGKRKLYAIGSPCKRDADCTRHDGSYCSVKEGLCNLPLPRRPRHNGADVYLHGWLSLFNGEMTKEELLISIAYFGIVSLLLTVV</sequence>
<dbReference type="SUPFAM" id="SSF55797">
    <property type="entry name" value="PR-1-like"/>
    <property type="match status" value="1"/>
</dbReference>
<dbReference type="SMART" id="SM00198">
    <property type="entry name" value="SCP"/>
    <property type="match status" value="1"/>
</dbReference>